<evidence type="ECO:0000313" key="2">
    <source>
        <dbReference type="Proteomes" id="UP000001514"/>
    </source>
</evidence>
<gene>
    <name evidence="1" type="ORF">SELMODRAFT_431853</name>
</gene>
<dbReference type="Gramene" id="EFJ05109">
    <property type="protein sequence ID" value="EFJ05109"/>
    <property type="gene ID" value="SELMODRAFT_431853"/>
</dbReference>
<dbReference type="EMBL" id="GL377737">
    <property type="protein sequence ID" value="EFJ05109.1"/>
    <property type="molecule type" value="Genomic_DNA"/>
</dbReference>
<organism evidence="2">
    <name type="scientific">Selaginella moellendorffii</name>
    <name type="common">Spikemoss</name>
    <dbReference type="NCBI Taxonomy" id="88036"/>
    <lineage>
        <taxon>Eukaryota</taxon>
        <taxon>Viridiplantae</taxon>
        <taxon>Streptophyta</taxon>
        <taxon>Embryophyta</taxon>
        <taxon>Tracheophyta</taxon>
        <taxon>Lycopodiopsida</taxon>
        <taxon>Selaginellales</taxon>
        <taxon>Selaginellaceae</taxon>
        <taxon>Selaginella</taxon>
    </lineage>
</organism>
<reference evidence="1 2" key="1">
    <citation type="journal article" date="2011" name="Science">
        <title>The Selaginella genome identifies genetic changes associated with the evolution of vascular plants.</title>
        <authorList>
            <person name="Banks J.A."/>
            <person name="Nishiyama T."/>
            <person name="Hasebe M."/>
            <person name="Bowman J.L."/>
            <person name="Gribskov M."/>
            <person name="dePamphilis C."/>
            <person name="Albert V.A."/>
            <person name="Aono N."/>
            <person name="Aoyama T."/>
            <person name="Ambrose B.A."/>
            <person name="Ashton N.W."/>
            <person name="Axtell M.J."/>
            <person name="Barker E."/>
            <person name="Barker M.S."/>
            <person name="Bennetzen J.L."/>
            <person name="Bonawitz N.D."/>
            <person name="Chapple C."/>
            <person name="Cheng C."/>
            <person name="Correa L.G."/>
            <person name="Dacre M."/>
            <person name="DeBarry J."/>
            <person name="Dreyer I."/>
            <person name="Elias M."/>
            <person name="Engstrom E.M."/>
            <person name="Estelle M."/>
            <person name="Feng L."/>
            <person name="Finet C."/>
            <person name="Floyd S.K."/>
            <person name="Frommer W.B."/>
            <person name="Fujita T."/>
            <person name="Gramzow L."/>
            <person name="Gutensohn M."/>
            <person name="Harholt J."/>
            <person name="Hattori M."/>
            <person name="Heyl A."/>
            <person name="Hirai T."/>
            <person name="Hiwatashi Y."/>
            <person name="Ishikawa M."/>
            <person name="Iwata M."/>
            <person name="Karol K.G."/>
            <person name="Koehler B."/>
            <person name="Kolukisaoglu U."/>
            <person name="Kubo M."/>
            <person name="Kurata T."/>
            <person name="Lalonde S."/>
            <person name="Li K."/>
            <person name="Li Y."/>
            <person name="Litt A."/>
            <person name="Lyons E."/>
            <person name="Manning G."/>
            <person name="Maruyama T."/>
            <person name="Michael T.P."/>
            <person name="Mikami K."/>
            <person name="Miyazaki S."/>
            <person name="Morinaga S."/>
            <person name="Murata T."/>
            <person name="Mueller-Roeber B."/>
            <person name="Nelson D.R."/>
            <person name="Obara M."/>
            <person name="Oguri Y."/>
            <person name="Olmstead R.G."/>
            <person name="Onodera N."/>
            <person name="Petersen B.L."/>
            <person name="Pils B."/>
            <person name="Prigge M."/>
            <person name="Rensing S.A."/>
            <person name="Riano-Pachon D.M."/>
            <person name="Roberts A.W."/>
            <person name="Sato Y."/>
            <person name="Scheller H.V."/>
            <person name="Schulz B."/>
            <person name="Schulz C."/>
            <person name="Shakirov E.V."/>
            <person name="Shibagaki N."/>
            <person name="Shinohara N."/>
            <person name="Shippen D.E."/>
            <person name="Soerensen I."/>
            <person name="Sotooka R."/>
            <person name="Sugimoto N."/>
            <person name="Sugita M."/>
            <person name="Sumikawa N."/>
            <person name="Tanurdzic M."/>
            <person name="Theissen G."/>
            <person name="Ulvskov P."/>
            <person name="Wakazuki S."/>
            <person name="Weng J.K."/>
            <person name="Willats W.W."/>
            <person name="Wipf D."/>
            <person name="Wolf P.G."/>
            <person name="Yang L."/>
            <person name="Zimmer A.D."/>
            <person name="Zhu Q."/>
            <person name="Mitros T."/>
            <person name="Hellsten U."/>
            <person name="Loque D."/>
            <person name="Otillar R."/>
            <person name="Salamov A."/>
            <person name="Schmutz J."/>
            <person name="Shapiro H."/>
            <person name="Lindquist E."/>
            <person name="Lucas S."/>
            <person name="Rokhsar D."/>
            <person name="Grigoriev I.V."/>
        </authorList>
    </citation>
    <scope>NUCLEOTIDE SEQUENCE [LARGE SCALE GENOMIC DNA]</scope>
</reference>
<accession>D8TE05</accession>
<dbReference type="InParanoid" id="D8TE05"/>
<dbReference type="HOGENOM" id="CLU_2137829_0_0_1"/>
<evidence type="ECO:0000313" key="1">
    <source>
        <dbReference type="EMBL" id="EFJ05109.1"/>
    </source>
</evidence>
<proteinExistence type="predicted"/>
<name>D8TE05_SELML</name>
<keyword evidence="2" id="KW-1185">Reference proteome</keyword>
<dbReference type="KEGG" id="smo:SELMODRAFT_431853"/>
<dbReference type="Proteomes" id="UP000001514">
    <property type="component" value="Unassembled WGS sequence"/>
</dbReference>
<sequence length="113" mass="13339">MKIKPQTSMPYSLLAKILEMVDSDYNDFDGGGEESVLPFHRLMLCIAITMSLWSPRKRLKSKKTMRKHWNLTKFLCEGKIPFTIRQYLRMREWSSSCVSKRLRDWGGFLEETS</sequence>
<protein>
    <submittedName>
        <fullName evidence="1">Uncharacterized protein</fullName>
    </submittedName>
</protein>
<dbReference type="AlphaFoldDB" id="D8TE05"/>